<organism evidence="2 3">
    <name type="scientific">Haloferax elongans ATCC BAA-1513</name>
    <dbReference type="NCBI Taxonomy" id="1230453"/>
    <lineage>
        <taxon>Archaea</taxon>
        <taxon>Methanobacteriati</taxon>
        <taxon>Methanobacteriota</taxon>
        <taxon>Stenosarchaea group</taxon>
        <taxon>Halobacteria</taxon>
        <taxon>Halobacteriales</taxon>
        <taxon>Haloferacaceae</taxon>
        <taxon>Haloferax</taxon>
    </lineage>
</organism>
<name>M0HQW7_HALEO</name>
<proteinExistence type="predicted"/>
<feature type="compositionally biased region" description="Polar residues" evidence="1">
    <location>
        <begin position="1"/>
        <end position="10"/>
    </location>
</feature>
<dbReference type="InterPro" id="IPR009959">
    <property type="entry name" value="Cyclase_SnoaL-like"/>
</dbReference>
<dbReference type="GO" id="GO:0030638">
    <property type="term" value="P:polyketide metabolic process"/>
    <property type="evidence" value="ECO:0007669"/>
    <property type="project" value="InterPro"/>
</dbReference>
<dbReference type="PANTHER" id="PTHR38436:SF1">
    <property type="entry name" value="ESTER CYCLASE"/>
    <property type="match status" value="1"/>
</dbReference>
<dbReference type="EMBL" id="AOLK01000015">
    <property type="protein sequence ID" value="ELZ86097.1"/>
    <property type="molecule type" value="Genomic_DNA"/>
</dbReference>
<comment type="caution">
    <text evidence="2">The sequence shown here is derived from an EMBL/GenBank/DDBJ whole genome shotgun (WGS) entry which is preliminary data.</text>
</comment>
<gene>
    <name evidence="2" type="ORF">C453_09778</name>
</gene>
<evidence type="ECO:0000313" key="3">
    <source>
        <dbReference type="Proteomes" id="UP000011612"/>
    </source>
</evidence>
<dbReference type="AlphaFoldDB" id="M0HQW7"/>
<dbReference type="SUPFAM" id="SSF54427">
    <property type="entry name" value="NTF2-like"/>
    <property type="match status" value="1"/>
</dbReference>
<dbReference type="Proteomes" id="UP000011612">
    <property type="component" value="Unassembled WGS sequence"/>
</dbReference>
<evidence type="ECO:0000256" key="1">
    <source>
        <dbReference type="SAM" id="MobiDB-lite"/>
    </source>
</evidence>
<accession>M0HQW7</accession>
<dbReference type="Pfam" id="PF07366">
    <property type="entry name" value="SnoaL"/>
    <property type="match status" value="1"/>
</dbReference>
<keyword evidence="3" id="KW-1185">Reference proteome</keyword>
<protein>
    <recommendedName>
        <fullName evidence="4">Ester cyclase</fullName>
    </recommendedName>
</protein>
<dbReference type="InterPro" id="IPR032710">
    <property type="entry name" value="NTF2-like_dom_sf"/>
</dbReference>
<dbReference type="PATRIC" id="fig|1230453.4.peg.1925"/>
<dbReference type="Gene3D" id="3.10.450.50">
    <property type="match status" value="1"/>
</dbReference>
<evidence type="ECO:0000313" key="2">
    <source>
        <dbReference type="EMBL" id="ELZ86097.1"/>
    </source>
</evidence>
<reference evidence="2 3" key="1">
    <citation type="journal article" date="2014" name="PLoS Genet.">
        <title>Phylogenetically driven sequencing of extremely halophilic archaea reveals strategies for static and dynamic osmo-response.</title>
        <authorList>
            <person name="Becker E.A."/>
            <person name="Seitzer P.M."/>
            <person name="Tritt A."/>
            <person name="Larsen D."/>
            <person name="Krusor M."/>
            <person name="Yao A.I."/>
            <person name="Wu D."/>
            <person name="Madern D."/>
            <person name="Eisen J.A."/>
            <person name="Darling A.E."/>
            <person name="Facciotti M.T."/>
        </authorList>
    </citation>
    <scope>NUCLEOTIDE SEQUENCE [LARGE SCALE GENOMIC DNA]</scope>
    <source>
        <strain evidence="2 3">ATCC BAA-1513</strain>
    </source>
</reference>
<feature type="region of interest" description="Disordered" evidence="1">
    <location>
        <begin position="1"/>
        <end position="25"/>
    </location>
</feature>
<dbReference type="PANTHER" id="PTHR38436">
    <property type="entry name" value="POLYKETIDE CYCLASE SNOAL-LIKE DOMAIN"/>
    <property type="match status" value="1"/>
</dbReference>
<evidence type="ECO:0008006" key="4">
    <source>
        <dbReference type="Google" id="ProtNLM"/>
    </source>
</evidence>
<sequence length="159" mass="17586">MQASVVGTNVTEEREPMAATEETNKQLVRRSNDEIWGDGNLDIIEGYVADDYVEHNAASPQTIHGPEGYKENVQIVRSAFPDLEVTTEDVIAEDDKVVTRYTLRGTHEGELMGIEPTGKTIEVQGISIGRFEDETVVEGWSVIDMMSMMQQLGIVETPG</sequence>